<feature type="region of interest" description="Disordered" evidence="4">
    <location>
        <begin position="167"/>
        <end position="197"/>
    </location>
</feature>
<comment type="similarity">
    <text evidence="2">Belongs to the NET family.</text>
</comment>
<evidence type="ECO:0000256" key="1">
    <source>
        <dbReference type="ARBA" id="ARBA00023054"/>
    </source>
</evidence>
<evidence type="ECO:0000256" key="3">
    <source>
        <dbReference type="SAM" id="Coils"/>
    </source>
</evidence>
<keyword evidence="7" id="KW-1185">Reference proteome</keyword>
<dbReference type="AlphaFoldDB" id="A0AAV6MBZ8"/>
<accession>A0AAV6MBZ8</accession>
<evidence type="ECO:0000259" key="5">
    <source>
        <dbReference type="PROSITE" id="PS51774"/>
    </source>
</evidence>
<gene>
    <name evidence="6" type="primary">NET4A</name>
    <name evidence="6" type="ORF">SDJN03_22938</name>
</gene>
<proteinExistence type="inferred from homology"/>
<keyword evidence="1 3" id="KW-0175">Coiled coil</keyword>
<feature type="domain" description="NAB" evidence="5">
    <location>
        <begin position="55"/>
        <end position="139"/>
    </location>
</feature>
<dbReference type="GO" id="GO:0005774">
    <property type="term" value="C:vacuolar membrane"/>
    <property type="evidence" value="ECO:0007669"/>
    <property type="project" value="TreeGrafter"/>
</dbReference>
<dbReference type="PROSITE" id="PS51774">
    <property type="entry name" value="NAB"/>
    <property type="match status" value="1"/>
</dbReference>
<dbReference type="InterPro" id="IPR051861">
    <property type="entry name" value="NET_actin-binding_domain"/>
</dbReference>
<dbReference type="GO" id="GO:0003779">
    <property type="term" value="F:actin binding"/>
    <property type="evidence" value="ECO:0007669"/>
    <property type="project" value="InterPro"/>
</dbReference>
<dbReference type="InterPro" id="IPR011684">
    <property type="entry name" value="NAB"/>
</dbReference>
<feature type="compositionally biased region" description="Low complexity" evidence="4">
    <location>
        <begin position="167"/>
        <end position="196"/>
    </location>
</feature>
<evidence type="ECO:0000256" key="2">
    <source>
        <dbReference type="ARBA" id="ARBA00038006"/>
    </source>
</evidence>
<evidence type="ECO:0000256" key="4">
    <source>
        <dbReference type="SAM" id="MobiDB-lite"/>
    </source>
</evidence>
<dbReference type="Proteomes" id="UP000685013">
    <property type="component" value="Chromosome 15"/>
</dbReference>
<dbReference type="PANTHER" id="PTHR32258:SF14">
    <property type="entry name" value="GB|AAF19561.1"/>
    <property type="match status" value="1"/>
</dbReference>
<dbReference type="PANTHER" id="PTHR32258">
    <property type="entry name" value="PROTEIN NETWORKED 4A"/>
    <property type="match status" value="1"/>
</dbReference>
<feature type="coiled-coil region" evidence="3">
    <location>
        <begin position="234"/>
        <end position="327"/>
    </location>
</feature>
<name>A0AAV6MBZ8_9ROSI</name>
<evidence type="ECO:0000313" key="7">
    <source>
        <dbReference type="Proteomes" id="UP000685013"/>
    </source>
</evidence>
<comment type="caution">
    <text evidence="6">The sequence shown here is derived from an EMBL/GenBank/DDBJ whole genome shotgun (WGS) entry which is preliminary data.</text>
</comment>
<protein>
    <submittedName>
        <fullName evidence="6">Protein NETWORKED 4A</fullName>
    </submittedName>
</protein>
<evidence type="ECO:0000313" key="6">
    <source>
        <dbReference type="EMBL" id="KAG6578490.1"/>
    </source>
</evidence>
<feature type="region of interest" description="Disordered" evidence="4">
    <location>
        <begin position="1"/>
        <end position="21"/>
    </location>
</feature>
<reference evidence="6 7" key="1">
    <citation type="journal article" date="2021" name="Hortic Res">
        <title>The domestication of Cucurbita argyrosperma as revealed by the genome of its wild relative.</title>
        <authorList>
            <person name="Barrera-Redondo J."/>
            <person name="Sanchez-de la Vega G."/>
            <person name="Aguirre-Liguori J.A."/>
            <person name="Castellanos-Morales G."/>
            <person name="Gutierrez-Guerrero Y.T."/>
            <person name="Aguirre-Dugua X."/>
            <person name="Aguirre-Planter E."/>
            <person name="Tenaillon M.I."/>
            <person name="Lira-Saade R."/>
            <person name="Eguiarte L.E."/>
        </authorList>
    </citation>
    <scope>NUCLEOTIDE SEQUENCE [LARGE SCALE GENOMIC DNA]</scope>
    <source>
        <strain evidence="6">JBR-2021</strain>
    </source>
</reference>
<dbReference type="EMBL" id="JAGKQH010000015">
    <property type="protein sequence ID" value="KAG6578490.1"/>
    <property type="molecule type" value="Genomic_DNA"/>
</dbReference>
<feature type="coiled-coil region" evidence="3">
    <location>
        <begin position="439"/>
        <end position="536"/>
    </location>
</feature>
<feature type="non-terminal residue" evidence="6">
    <location>
        <position position="1"/>
    </location>
</feature>
<organism evidence="6 7">
    <name type="scientific">Cucurbita argyrosperma subsp. sororia</name>
    <dbReference type="NCBI Taxonomy" id="37648"/>
    <lineage>
        <taxon>Eukaryota</taxon>
        <taxon>Viridiplantae</taxon>
        <taxon>Streptophyta</taxon>
        <taxon>Embryophyta</taxon>
        <taxon>Tracheophyta</taxon>
        <taxon>Spermatophyta</taxon>
        <taxon>Magnoliopsida</taxon>
        <taxon>eudicotyledons</taxon>
        <taxon>Gunneridae</taxon>
        <taxon>Pentapetalae</taxon>
        <taxon>rosids</taxon>
        <taxon>fabids</taxon>
        <taxon>Cucurbitales</taxon>
        <taxon>Cucurbitaceae</taxon>
        <taxon>Cucurbiteae</taxon>
        <taxon>Cucurbita</taxon>
    </lineage>
</organism>
<sequence>MGWREEQRGRSNPYQKSGPGSISLCSSSTSKFIRLSCRFFDRACVRMENPELKNLKSFWPEADIQNRSKWLSISLEEMNRSVEQMLKTIKDNCDNFPKSADMDSQVEEFSHLYQSLLENLLSPELQPQVPFYSDCGSPQCTPELSSDQKQGFNLSCNRGLDISLDSGGGSSSLSLKDGTGSSSSSSDSESESFSSSVDNNYVVSRAERDGQGPKKKFLGLETELSNIKGAFWVGEEDKLNYDELHEKIARIEEELKVSNAKLQSSENEVARLKSELEKNETAMSLSEGLQAQLESAEKDKQEMGADLQVEKRRVVELEQQIEQLGTRVLQSDSKIEILIEELEMSREILKSSDDKIARFTHELEITKSDHRLQIKELESAFQVSQELFNAGKEQVQADVLRQVEADKTEMRALHNSHLTSLQGEISQLKEELLVKSQSLSALNSNHDELKLKYNMLMAEKDEATAMVHTLVADKESRESHVHELESHLQHLQEEKEGLIAGSESQNKQIDDLKLGLSEMQEEVNRQMNMIEDGAERKREAIRQLCFSLEHYRSGYKELREAFIGHKPRQVLSA</sequence>